<evidence type="ECO:0000313" key="2">
    <source>
        <dbReference type="EMBL" id="CAB4685014.1"/>
    </source>
</evidence>
<proteinExistence type="predicted"/>
<dbReference type="Pfam" id="PF11838">
    <property type="entry name" value="ERAP1_C"/>
    <property type="match status" value="1"/>
</dbReference>
<protein>
    <submittedName>
        <fullName evidence="2">Unannotated protein</fullName>
    </submittedName>
</protein>
<name>A0A6J6NJX8_9ZZZZ</name>
<dbReference type="InterPro" id="IPR024571">
    <property type="entry name" value="ERAP1-like_C_dom"/>
</dbReference>
<dbReference type="EMBL" id="CAEZWW010000226">
    <property type="protein sequence ID" value="CAB4685014.1"/>
    <property type="molecule type" value="Genomic_DNA"/>
</dbReference>
<evidence type="ECO:0000259" key="1">
    <source>
        <dbReference type="Pfam" id="PF11838"/>
    </source>
</evidence>
<sequence length="154" mass="16944">MVTGRLAEEAIEAELRNDDTATGRRQAAVAFAARPTMVAKELAWADIIERTELPNAILEATIGGFVQPDQVELLVDYRSKYFAALPQVWAKRTMETSQSITMGLYPAFLVDEETLAQTDAFLTGELNSALRRLVGEGRDGIERALRARAADTSK</sequence>
<feature type="domain" description="ERAP1-like C-terminal" evidence="1">
    <location>
        <begin position="8"/>
        <end position="143"/>
    </location>
</feature>
<accession>A0A6J6NJX8</accession>
<dbReference type="AlphaFoldDB" id="A0A6J6NJX8"/>
<gene>
    <name evidence="2" type="ORF">UFOPK2310_01468</name>
</gene>
<reference evidence="2" key="1">
    <citation type="submission" date="2020-05" db="EMBL/GenBank/DDBJ databases">
        <authorList>
            <person name="Chiriac C."/>
            <person name="Salcher M."/>
            <person name="Ghai R."/>
            <person name="Kavagutti S V."/>
        </authorList>
    </citation>
    <scope>NUCLEOTIDE SEQUENCE</scope>
</reference>
<organism evidence="2">
    <name type="scientific">freshwater metagenome</name>
    <dbReference type="NCBI Taxonomy" id="449393"/>
    <lineage>
        <taxon>unclassified sequences</taxon>
        <taxon>metagenomes</taxon>
        <taxon>ecological metagenomes</taxon>
    </lineage>
</organism>